<feature type="signal peptide" evidence="2">
    <location>
        <begin position="1"/>
        <end position="20"/>
    </location>
</feature>
<dbReference type="HOGENOM" id="CLU_1888950_0_0_1"/>
<reference evidence="3" key="1">
    <citation type="journal article" date="2013" name="Nat. Commun.">
        <title>Whole-genome sequencing of Oryza brachyantha reveals mechanisms underlying Oryza genome evolution.</title>
        <authorList>
            <person name="Chen J."/>
            <person name="Huang Q."/>
            <person name="Gao D."/>
            <person name="Wang J."/>
            <person name="Lang Y."/>
            <person name="Liu T."/>
            <person name="Li B."/>
            <person name="Bai Z."/>
            <person name="Luis Goicoechea J."/>
            <person name="Liang C."/>
            <person name="Chen C."/>
            <person name="Zhang W."/>
            <person name="Sun S."/>
            <person name="Liao Y."/>
            <person name="Zhang X."/>
            <person name="Yang L."/>
            <person name="Song C."/>
            <person name="Wang M."/>
            <person name="Shi J."/>
            <person name="Liu G."/>
            <person name="Liu J."/>
            <person name="Zhou H."/>
            <person name="Zhou W."/>
            <person name="Yu Q."/>
            <person name="An N."/>
            <person name="Chen Y."/>
            <person name="Cai Q."/>
            <person name="Wang B."/>
            <person name="Liu B."/>
            <person name="Min J."/>
            <person name="Huang Y."/>
            <person name="Wu H."/>
            <person name="Li Z."/>
            <person name="Zhang Y."/>
            <person name="Yin Y."/>
            <person name="Song W."/>
            <person name="Jiang J."/>
            <person name="Jackson S.A."/>
            <person name="Wing R.A."/>
            <person name="Wang J."/>
            <person name="Chen M."/>
        </authorList>
    </citation>
    <scope>NUCLEOTIDE SEQUENCE [LARGE SCALE GENOMIC DNA]</scope>
    <source>
        <strain evidence="3">cv. IRGC 101232</strain>
    </source>
</reference>
<protein>
    <submittedName>
        <fullName evidence="3">Uncharacterized protein</fullName>
    </submittedName>
</protein>
<dbReference type="EnsemblPlants" id="OB06G24240.1">
    <property type="protein sequence ID" value="OB06G24240.1"/>
    <property type="gene ID" value="OB06G24240"/>
</dbReference>
<evidence type="ECO:0000256" key="2">
    <source>
        <dbReference type="SAM" id="SignalP"/>
    </source>
</evidence>
<feature type="region of interest" description="Disordered" evidence="1">
    <location>
        <begin position="115"/>
        <end position="135"/>
    </location>
</feature>
<evidence type="ECO:0000313" key="3">
    <source>
        <dbReference type="EnsemblPlants" id="OB06G24240.1"/>
    </source>
</evidence>
<dbReference type="Proteomes" id="UP000006038">
    <property type="component" value="Chromosome 6"/>
</dbReference>
<evidence type="ECO:0000313" key="4">
    <source>
        <dbReference type="Proteomes" id="UP000006038"/>
    </source>
</evidence>
<dbReference type="Gramene" id="OB06G24240.1">
    <property type="protein sequence ID" value="OB06G24240.1"/>
    <property type="gene ID" value="OB06G24240"/>
</dbReference>
<organism evidence="3">
    <name type="scientific">Oryza brachyantha</name>
    <name type="common">malo sina</name>
    <dbReference type="NCBI Taxonomy" id="4533"/>
    <lineage>
        <taxon>Eukaryota</taxon>
        <taxon>Viridiplantae</taxon>
        <taxon>Streptophyta</taxon>
        <taxon>Embryophyta</taxon>
        <taxon>Tracheophyta</taxon>
        <taxon>Spermatophyta</taxon>
        <taxon>Magnoliopsida</taxon>
        <taxon>Liliopsida</taxon>
        <taxon>Poales</taxon>
        <taxon>Poaceae</taxon>
        <taxon>BOP clade</taxon>
        <taxon>Oryzoideae</taxon>
        <taxon>Oryzeae</taxon>
        <taxon>Oryzinae</taxon>
        <taxon>Oryza</taxon>
    </lineage>
</organism>
<feature type="chain" id="PRO_5003773390" evidence="2">
    <location>
        <begin position="21"/>
        <end position="135"/>
    </location>
</feature>
<accession>J3MEI0</accession>
<keyword evidence="2" id="KW-0732">Signal</keyword>
<name>J3MEI0_ORYBR</name>
<sequence length="135" mass="14011">MLARFQIIILPTICPWYCCTVPSYSPSPSSVGSTFVLLSGPCAIHHYFASLLCPCALMRHLPHLPRDMLQSPSPLAEIAAAAALHPLATATGSLVLQHTSAASFPSSCIGAAAGDDDGSGVSPRMKTNPSGEHLG</sequence>
<reference evidence="3" key="2">
    <citation type="submission" date="2013-04" db="UniProtKB">
        <authorList>
            <consortium name="EnsemblPlants"/>
        </authorList>
    </citation>
    <scope>IDENTIFICATION</scope>
</reference>
<evidence type="ECO:0000256" key="1">
    <source>
        <dbReference type="SAM" id="MobiDB-lite"/>
    </source>
</evidence>
<feature type="compositionally biased region" description="Polar residues" evidence="1">
    <location>
        <begin position="125"/>
        <end position="135"/>
    </location>
</feature>
<keyword evidence="4" id="KW-1185">Reference proteome</keyword>
<proteinExistence type="predicted"/>
<dbReference type="AlphaFoldDB" id="J3MEI0"/>